<feature type="transmembrane region" description="Helical" evidence="2">
    <location>
        <begin position="25"/>
        <end position="49"/>
    </location>
</feature>
<keyword evidence="2" id="KW-1133">Transmembrane helix</keyword>
<keyword evidence="2" id="KW-0812">Transmembrane</keyword>
<protein>
    <submittedName>
        <fullName evidence="3">Uncharacterized protein</fullName>
    </submittedName>
</protein>
<evidence type="ECO:0000313" key="3">
    <source>
        <dbReference type="EMBL" id="KSU78708.1"/>
    </source>
</evidence>
<dbReference type="STRING" id="993070.AS031_01270"/>
<name>A0A0V8IVE4_9MICC</name>
<sequence length="90" mass="9647">MFITSVFISAEAAQSALHLAERFLLMVSMTLFVSYVIFMVGALVVSGLLSTGRSVRRRLAHKRLSASGAPQPGTAMWRVGSKAGRHGARA</sequence>
<feature type="region of interest" description="Disordered" evidence="1">
    <location>
        <begin position="66"/>
        <end position="90"/>
    </location>
</feature>
<dbReference type="AlphaFoldDB" id="A0A0V8IVE4"/>
<gene>
    <name evidence="3" type="ORF">AS031_01270</name>
</gene>
<keyword evidence="4" id="KW-1185">Reference proteome</keyword>
<keyword evidence="2" id="KW-0472">Membrane</keyword>
<organism evidence="3 4">
    <name type="scientific">Pseudarthrobacter enclensis</name>
    <dbReference type="NCBI Taxonomy" id="993070"/>
    <lineage>
        <taxon>Bacteria</taxon>
        <taxon>Bacillati</taxon>
        <taxon>Actinomycetota</taxon>
        <taxon>Actinomycetes</taxon>
        <taxon>Micrococcales</taxon>
        <taxon>Micrococcaceae</taxon>
        <taxon>Pseudarthrobacter</taxon>
    </lineage>
</organism>
<evidence type="ECO:0000256" key="2">
    <source>
        <dbReference type="SAM" id="Phobius"/>
    </source>
</evidence>
<dbReference type="Proteomes" id="UP000053199">
    <property type="component" value="Unassembled WGS sequence"/>
</dbReference>
<comment type="caution">
    <text evidence="3">The sequence shown here is derived from an EMBL/GenBank/DDBJ whole genome shotgun (WGS) entry which is preliminary data.</text>
</comment>
<dbReference type="RefSeq" id="WP_058266335.1">
    <property type="nucleotide sequence ID" value="NZ_FMAZ01000001.1"/>
</dbReference>
<proteinExistence type="predicted"/>
<reference evidence="3 4" key="1">
    <citation type="journal article" date="2014" name="Arch. Microbiol.">
        <title>Arthrobacter enclensis sp. nov., isolated from sediment sample.</title>
        <authorList>
            <person name="Dastager S.G."/>
            <person name="Liu Q."/>
            <person name="Tang S.K."/>
            <person name="Krishnamurthi S."/>
            <person name="Lee J.C."/>
            <person name="Li W.J."/>
        </authorList>
    </citation>
    <scope>NUCLEOTIDE SEQUENCE [LARGE SCALE GENOMIC DNA]</scope>
    <source>
        <strain evidence="3 4">NIO-1008</strain>
    </source>
</reference>
<dbReference type="EMBL" id="LNQM01000001">
    <property type="protein sequence ID" value="KSU78708.1"/>
    <property type="molecule type" value="Genomic_DNA"/>
</dbReference>
<evidence type="ECO:0000256" key="1">
    <source>
        <dbReference type="SAM" id="MobiDB-lite"/>
    </source>
</evidence>
<accession>A0A0V8IVE4</accession>
<evidence type="ECO:0000313" key="4">
    <source>
        <dbReference type="Proteomes" id="UP000053199"/>
    </source>
</evidence>